<dbReference type="CDD" id="cd00105">
    <property type="entry name" value="KH-I"/>
    <property type="match status" value="1"/>
</dbReference>
<dbReference type="Proteomes" id="UP001497623">
    <property type="component" value="Unassembled WGS sequence"/>
</dbReference>
<reference evidence="3 4" key="1">
    <citation type="submission" date="2024-05" db="EMBL/GenBank/DDBJ databases">
        <authorList>
            <person name="Wallberg A."/>
        </authorList>
    </citation>
    <scope>NUCLEOTIDE SEQUENCE [LARGE SCALE GENOMIC DNA]</scope>
</reference>
<evidence type="ECO:0000313" key="3">
    <source>
        <dbReference type="EMBL" id="CAL4122443.1"/>
    </source>
</evidence>
<proteinExistence type="predicted"/>
<dbReference type="SMART" id="SM00322">
    <property type="entry name" value="KH"/>
    <property type="match status" value="2"/>
</dbReference>
<feature type="domain" description="K Homology" evidence="2">
    <location>
        <begin position="70"/>
        <end position="139"/>
    </location>
</feature>
<dbReference type="InterPro" id="IPR004087">
    <property type="entry name" value="KH_dom"/>
</dbReference>
<feature type="domain" description="K Homology" evidence="2">
    <location>
        <begin position="1"/>
        <end position="60"/>
    </location>
</feature>
<dbReference type="Gene3D" id="3.30.1370.10">
    <property type="entry name" value="K Homology domain, type 1"/>
    <property type="match status" value="2"/>
</dbReference>
<evidence type="ECO:0000259" key="2">
    <source>
        <dbReference type="SMART" id="SM00322"/>
    </source>
</evidence>
<gene>
    <name evidence="3" type="ORF">MNOR_LOCUS23165</name>
</gene>
<keyword evidence="4" id="KW-1185">Reference proteome</keyword>
<organism evidence="3 4">
    <name type="scientific">Meganyctiphanes norvegica</name>
    <name type="common">Northern krill</name>
    <name type="synonym">Thysanopoda norvegica</name>
    <dbReference type="NCBI Taxonomy" id="48144"/>
    <lineage>
        <taxon>Eukaryota</taxon>
        <taxon>Metazoa</taxon>
        <taxon>Ecdysozoa</taxon>
        <taxon>Arthropoda</taxon>
        <taxon>Crustacea</taxon>
        <taxon>Multicrustacea</taxon>
        <taxon>Malacostraca</taxon>
        <taxon>Eumalacostraca</taxon>
        <taxon>Eucarida</taxon>
        <taxon>Euphausiacea</taxon>
        <taxon>Euphausiidae</taxon>
        <taxon>Meganyctiphanes</taxon>
    </lineage>
</organism>
<dbReference type="InterPro" id="IPR036612">
    <property type="entry name" value="KH_dom_type_1_sf"/>
</dbReference>
<dbReference type="PROSITE" id="PS50084">
    <property type="entry name" value="KH_TYPE_1"/>
    <property type="match status" value="1"/>
</dbReference>
<dbReference type="SUPFAM" id="SSF57845">
    <property type="entry name" value="B-box zinc-binding domain"/>
    <property type="match status" value="1"/>
</dbReference>
<dbReference type="GO" id="GO:0003723">
    <property type="term" value="F:RNA binding"/>
    <property type="evidence" value="ECO:0007669"/>
    <property type="project" value="UniProtKB-UniRule"/>
</dbReference>
<dbReference type="Pfam" id="PF00013">
    <property type="entry name" value="KH_1"/>
    <property type="match status" value="1"/>
</dbReference>
<keyword evidence="1" id="KW-0694">RNA-binding</keyword>
<dbReference type="GO" id="GO:0010468">
    <property type="term" value="P:regulation of gene expression"/>
    <property type="evidence" value="ECO:0007669"/>
    <property type="project" value="UniProtKB-ARBA"/>
</dbReference>
<accession>A0AAV2RBD2</accession>
<dbReference type="AlphaFoldDB" id="A0AAV2RBD2"/>
<dbReference type="Gene3D" id="3.30.160.60">
    <property type="entry name" value="Classic Zinc Finger"/>
    <property type="match status" value="1"/>
</dbReference>
<protein>
    <recommendedName>
        <fullName evidence="2">K Homology domain-containing protein</fullName>
    </recommendedName>
</protein>
<sequence length="337" mass="38447">MKKKFMKHIIGKQGCNINRLREDSGAIINLEDIGEMCCVTLQGSKEAVNHAREAIEDLKNSSKIIECNDNIVERDLKINKSCYDYILETQGHNLNALRMKFNKVKIDLKDKGNNTYIIILSGLRDDINQCDNHFQNIIKECESPKLQSSTSTASLHSEISRSSSLQNLNAGSCLEHSDNLLNLRCQTHKAWICSDCCDEDHPRNYCKIITFEEELATRKTKEEQRLYEITNKVSNTLATLAKLGNEKEQERNTNLQTLKEMQTAIEKIKMDIGQVENEMSFINQVLSEGKQLQHKLDENKAKVSNATAISELSSITKMNTAYLTESKNWHEICKKDN</sequence>
<feature type="non-terminal residue" evidence="3">
    <location>
        <position position="337"/>
    </location>
</feature>
<evidence type="ECO:0000313" key="4">
    <source>
        <dbReference type="Proteomes" id="UP001497623"/>
    </source>
</evidence>
<dbReference type="InterPro" id="IPR004088">
    <property type="entry name" value="KH_dom_type_1"/>
</dbReference>
<comment type="caution">
    <text evidence="3">The sequence shown here is derived from an EMBL/GenBank/DDBJ whole genome shotgun (WGS) entry which is preliminary data.</text>
</comment>
<evidence type="ECO:0000256" key="1">
    <source>
        <dbReference type="PROSITE-ProRule" id="PRU00117"/>
    </source>
</evidence>
<name>A0AAV2RBD2_MEGNR</name>
<dbReference type="EMBL" id="CAXKWB010020180">
    <property type="protein sequence ID" value="CAL4122443.1"/>
    <property type="molecule type" value="Genomic_DNA"/>
</dbReference>
<dbReference type="SUPFAM" id="SSF54791">
    <property type="entry name" value="Eukaryotic type KH-domain (KH-domain type I)"/>
    <property type="match status" value="2"/>
</dbReference>